<proteinExistence type="predicted"/>
<keyword evidence="2 6" id="KW-0812">Transmembrane</keyword>
<organism evidence="8 9">
    <name type="scientific">Amycolatopsis rhizosphaerae</name>
    <dbReference type="NCBI Taxonomy" id="2053003"/>
    <lineage>
        <taxon>Bacteria</taxon>
        <taxon>Bacillati</taxon>
        <taxon>Actinomycetota</taxon>
        <taxon>Actinomycetes</taxon>
        <taxon>Pseudonocardiales</taxon>
        <taxon>Pseudonocardiaceae</taxon>
        <taxon>Amycolatopsis</taxon>
    </lineage>
</organism>
<feature type="transmembrane region" description="Helical" evidence="6">
    <location>
        <begin position="189"/>
        <end position="212"/>
    </location>
</feature>
<reference evidence="8 9" key="1">
    <citation type="submission" date="2019-07" db="EMBL/GenBank/DDBJ databases">
        <authorList>
            <person name="Duangmal K."/>
            <person name="Teo W.F.A."/>
        </authorList>
    </citation>
    <scope>NUCLEOTIDE SEQUENCE [LARGE SCALE GENOMIC DNA]</scope>
    <source>
        <strain evidence="8 9">TBRC 6029</strain>
    </source>
</reference>
<dbReference type="PANTHER" id="PTHR11662">
    <property type="entry name" value="SOLUTE CARRIER FAMILY 17"/>
    <property type="match status" value="1"/>
</dbReference>
<evidence type="ECO:0000256" key="6">
    <source>
        <dbReference type="SAM" id="Phobius"/>
    </source>
</evidence>
<evidence type="ECO:0000256" key="5">
    <source>
        <dbReference type="SAM" id="MobiDB-lite"/>
    </source>
</evidence>
<feature type="region of interest" description="Disordered" evidence="5">
    <location>
        <begin position="34"/>
        <end position="56"/>
    </location>
</feature>
<dbReference type="GO" id="GO:0005886">
    <property type="term" value="C:plasma membrane"/>
    <property type="evidence" value="ECO:0007669"/>
    <property type="project" value="UniProtKB-SubCell"/>
</dbReference>
<comment type="caution">
    <text evidence="8">The sequence shown here is derived from an EMBL/GenBank/DDBJ whole genome shotgun (WGS) entry which is preliminary data.</text>
</comment>
<feature type="transmembrane region" description="Helical" evidence="6">
    <location>
        <begin position="271"/>
        <end position="290"/>
    </location>
</feature>
<dbReference type="GO" id="GO:0022857">
    <property type="term" value="F:transmembrane transporter activity"/>
    <property type="evidence" value="ECO:0007669"/>
    <property type="project" value="InterPro"/>
</dbReference>
<evidence type="ECO:0000256" key="4">
    <source>
        <dbReference type="ARBA" id="ARBA00023136"/>
    </source>
</evidence>
<accession>A0A558CYU5</accession>
<dbReference type="InterPro" id="IPR020846">
    <property type="entry name" value="MFS_dom"/>
</dbReference>
<sequence length="468" mass="49209">MVRAPSHTAHCAIHRNEGHVVGRSHEHTWRVTDRTIPQPSNHGRSAGVSSHSTPAAVRQTERTTIALLSGVYIIDFIDRVMIAVALPLIGAEFGLPRTTQGLIVSAFAIAYTIGQLPGGLLADRVGARPLLVISLIAWSVFTAATGFAPGLLILLLLRMLFGIAQALFPAASFKALAERTTREARSRSAGLILSSNYLGAGLGPLIVAPLVVAAGWRHTFWIIAAGGLIIGVVLWRLLPPPLSRDLTEQGDHPAPAVGGRVPMSRVLRNGLVVRCAVMFGCFNMLVYGMITWVPSYLVVAKGMSLVKAGVSAAVPQLISAIAVVIGGWLMSRRFDQRPRVLVVPALVIAAALLVPMLLATSTTMFTVLQTLAMFSSALATIGIIGLPLRVLPRDVVGSGFGVVNTGGQLAGVLAPLVMGWLADQFGFAAAFGFLAATTLAAALISLTTRPRNAEQGVSATTTAMEGVR</sequence>
<dbReference type="InterPro" id="IPR011701">
    <property type="entry name" value="MFS"/>
</dbReference>
<evidence type="ECO:0000256" key="3">
    <source>
        <dbReference type="ARBA" id="ARBA00022989"/>
    </source>
</evidence>
<feature type="transmembrane region" description="Helical" evidence="6">
    <location>
        <begin position="101"/>
        <end position="122"/>
    </location>
</feature>
<dbReference type="InterPro" id="IPR036259">
    <property type="entry name" value="MFS_trans_sf"/>
</dbReference>
<dbReference type="PROSITE" id="PS50850">
    <property type="entry name" value="MFS"/>
    <property type="match status" value="1"/>
</dbReference>
<feature type="compositionally biased region" description="Polar residues" evidence="5">
    <location>
        <begin position="35"/>
        <end position="53"/>
    </location>
</feature>
<comment type="subcellular location">
    <subcellularLocation>
        <location evidence="1">Cell membrane</location>
        <topology evidence="1">Multi-pass membrane protein</topology>
    </subcellularLocation>
</comment>
<feature type="transmembrane region" description="Helical" evidence="6">
    <location>
        <begin position="218"/>
        <end position="238"/>
    </location>
</feature>
<dbReference type="InterPro" id="IPR050382">
    <property type="entry name" value="MFS_Na/Anion_cotransporter"/>
</dbReference>
<dbReference type="CDD" id="cd17319">
    <property type="entry name" value="MFS_ExuT_GudP_like"/>
    <property type="match status" value="1"/>
</dbReference>
<dbReference type="Pfam" id="PF07690">
    <property type="entry name" value="MFS_1"/>
    <property type="match status" value="1"/>
</dbReference>
<dbReference type="Gene3D" id="1.20.1250.20">
    <property type="entry name" value="MFS general substrate transporter like domains"/>
    <property type="match status" value="2"/>
</dbReference>
<keyword evidence="3 6" id="KW-1133">Transmembrane helix</keyword>
<dbReference type="Proteomes" id="UP000320011">
    <property type="component" value="Unassembled WGS sequence"/>
</dbReference>
<feature type="transmembrane region" description="Helical" evidence="6">
    <location>
        <begin position="427"/>
        <end position="446"/>
    </location>
</feature>
<keyword evidence="9" id="KW-1185">Reference proteome</keyword>
<protein>
    <submittedName>
        <fullName evidence="8">MFS transporter</fullName>
    </submittedName>
</protein>
<dbReference type="EMBL" id="VJWX01000078">
    <property type="protein sequence ID" value="TVT53939.1"/>
    <property type="molecule type" value="Genomic_DNA"/>
</dbReference>
<dbReference type="OrthoDB" id="8596007at2"/>
<reference evidence="8 9" key="2">
    <citation type="submission" date="2019-08" db="EMBL/GenBank/DDBJ databases">
        <title>Amycolatopsis acidicola sp. nov., isolated from peat swamp forest soil.</title>
        <authorList>
            <person name="Srisuk N."/>
        </authorList>
    </citation>
    <scope>NUCLEOTIDE SEQUENCE [LARGE SCALE GENOMIC DNA]</scope>
    <source>
        <strain evidence="8 9">TBRC 6029</strain>
    </source>
</reference>
<evidence type="ECO:0000259" key="7">
    <source>
        <dbReference type="PROSITE" id="PS50850"/>
    </source>
</evidence>
<dbReference type="AlphaFoldDB" id="A0A558CYU5"/>
<feature type="transmembrane region" description="Helical" evidence="6">
    <location>
        <begin position="155"/>
        <end position="177"/>
    </location>
</feature>
<name>A0A558CYU5_9PSEU</name>
<keyword evidence="4 6" id="KW-0472">Membrane</keyword>
<gene>
    <name evidence="8" type="ORF">FNH05_10970</name>
</gene>
<evidence type="ECO:0000313" key="9">
    <source>
        <dbReference type="Proteomes" id="UP000320011"/>
    </source>
</evidence>
<feature type="transmembrane region" description="Helical" evidence="6">
    <location>
        <begin position="400"/>
        <end position="421"/>
    </location>
</feature>
<feature type="domain" description="Major facilitator superfamily (MFS) profile" evidence="7">
    <location>
        <begin position="64"/>
        <end position="453"/>
    </location>
</feature>
<feature type="transmembrane region" description="Helical" evidence="6">
    <location>
        <begin position="365"/>
        <end position="388"/>
    </location>
</feature>
<evidence type="ECO:0000256" key="2">
    <source>
        <dbReference type="ARBA" id="ARBA00022692"/>
    </source>
</evidence>
<evidence type="ECO:0000313" key="8">
    <source>
        <dbReference type="EMBL" id="TVT53939.1"/>
    </source>
</evidence>
<feature type="transmembrane region" description="Helical" evidence="6">
    <location>
        <begin position="341"/>
        <end position="359"/>
    </location>
</feature>
<evidence type="ECO:0000256" key="1">
    <source>
        <dbReference type="ARBA" id="ARBA00004651"/>
    </source>
</evidence>
<dbReference type="PANTHER" id="PTHR11662:SF399">
    <property type="entry name" value="FI19708P1-RELATED"/>
    <property type="match status" value="1"/>
</dbReference>
<feature type="transmembrane region" description="Helical" evidence="6">
    <location>
        <begin position="65"/>
        <end position="89"/>
    </location>
</feature>
<feature type="transmembrane region" description="Helical" evidence="6">
    <location>
        <begin position="129"/>
        <end position="149"/>
    </location>
</feature>
<dbReference type="SUPFAM" id="SSF103473">
    <property type="entry name" value="MFS general substrate transporter"/>
    <property type="match status" value="1"/>
</dbReference>
<feature type="transmembrane region" description="Helical" evidence="6">
    <location>
        <begin position="310"/>
        <end position="329"/>
    </location>
</feature>